<dbReference type="PANTHER" id="PTHR30222:SF17">
    <property type="entry name" value="SPERMIDINE_PUTRESCINE-BINDING PERIPLASMIC PROTEIN"/>
    <property type="match status" value="1"/>
</dbReference>
<keyword evidence="2 5" id="KW-0813">Transport</keyword>
<dbReference type="CDD" id="cd13590">
    <property type="entry name" value="PBP2_PotD_PotF_like"/>
    <property type="match status" value="1"/>
</dbReference>
<dbReference type="PRINTS" id="PR00909">
    <property type="entry name" value="SPERMDNBNDNG"/>
</dbReference>
<evidence type="ECO:0000256" key="1">
    <source>
        <dbReference type="ARBA" id="ARBA00004418"/>
    </source>
</evidence>
<dbReference type="InterPro" id="IPR006059">
    <property type="entry name" value="SBP"/>
</dbReference>
<dbReference type="GO" id="GO:0015846">
    <property type="term" value="P:polyamine transport"/>
    <property type="evidence" value="ECO:0007669"/>
    <property type="project" value="InterPro"/>
</dbReference>
<dbReference type="InterPro" id="IPR006311">
    <property type="entry name" value="TAT_signal"/>
</dbReference>
<dbReference type="PROSITE" id="PS51318">
    <property type="entry name" value="TAT"/>
    <property type="match status" value="1"/>
</dbReference>
<evidence type="ECO:0000256" key="3">
    <source>
        <dbReference type="ARBA" id="ARBA00022729"/>
    </source>
</evidence>
<comment type="function">
    <text evidence="5">Required for the activity of the bacterial periplasmic transport system of putrescine.</text>
</comment>
<dbReference type="AlphaFoldDB" id="A0A3N1MEN8"/>
<dbReference type="PANTHER" id="PTHR30222">
    <property type="entry name" value="SPERMIDINE/PUTRESCINE-BINDING PERIPLASMIC PROTEIN"/>
    <property type="match status" value="1"/>
</dbReference>
<dbReference type="InterPro" id="IPR001188">
    <property type="entry name" value="Sperm_putr-bd"/>
</dbReference>
<name>A0A3N1MEN8_9PROT</name>
<comment type="subcellular location">
    <subcellularLocation>
        <location evidence="1 5">Periplasm</location>
    </subcellularLocation>
</comment>
<sequence>MNEFAVRRLSRRGLLAGSGALAVGMALAPRDGAAREEPVVRFLNWDDYIGATTFSDFKSGTGVDVVFTPFRNNQEMFDAVSRPDHGYDVIVPTNEFVGRLMASDLLMPLDEAALPNRLNIQRQFSDALFDPGRRYSIPYVWGTLGIAYRRSAMAEPPGSWRWLFQSNRYNGRIALYDEPSHVFGCALRYLGLPVNTTDPAHIEAVEHLLIRQKPNIRIVGPVAANKLLMTGEADLILVYSGVMQGMIAQDPDLGYIIPREGSILSQDSLCVPKGAPHPKNAHAFINFILDARNGAKIARSLNLPVANRAALRLMPRSYRDNLVIFPSEIVLASCRVRVYQGPDVAAMYQAAWDRVRRA</sequence>
<dbReference type="Gene3D" id="3.40.190.10">
    <property type="entry name" value="Periplasmic binding protein-like II"/>
    <property type="match status" value="2"/>
</dbReference>
<accession>A0A3N1MEN8</accession>
<gene>
    <name evidence="6" type="ORF">EDC65_0946</name>
</gene>
<dbReference type="SUPFAM" id="SSF53850">
    <property type="entry name" value="Periplasmic binding protein-like II"/>
    <property type="match status" value="1"/>
</dbReference>
<keyword evidence="7" id="KW-1185">Reference proteome</keyword>
<comment type="similarity">
    <text evidence="5">Belongs to the bacterial solute-binding protein PotD/PotF family.</text>
</comment>
<dbReference type="Proteomes" id="UP000278222">
    <property type="component" value="Unassembled WGS sequence"/>
</dbReference>
<dbReference type="Pfam" id="PF13416">
    <property type="entry name" value="SBP_bac_8"/>
    <property type="match status" value="1"/>
</dbReference>
<keyword evidence="3" id="KW-0732">Signal</keyword>
<dbReference type="RefSeq" id="WP_123688489.1">
    <property type="nucleotide sequence ID" value="NZ_AP019700.1"/>
</dbReference>
<protein>
    <recommendedName>
        <fullName evidence="5">Putrescine-binding periplasmic protein</fullName>
    </recommendedName>
</protein>
<keyword evidence="4 5" id="KW-0574">Periplasm</keyword>
<comment type="caution">
    <text evidence="6">The sequence shown here is derived from an EMBL/GenBank/DDBJ whole genome shotgun (WGS) entry which is preliminary data.</text>
</comment>
<evidence type="ECO:0000256" key="5">
    <source>
        <dbReference type="PIRNR" id="PIRNR019574"/>
    </source>
</evidence>
<proteinExistence type="inferred from homology"/>
<reference evidence="6 7" key="1">
    <citation type="submission" date="2018-11" db="EMBL/GenBank/DDBJ databases">
        <title>Genomic Encyclopedia of Type Strains, Phase IV (KMG-IV): sequencing the most valuable type-strain genomes for metagenomic binning, comparative biology and taxonomic classification.</title>
        <authorList>
            <person name="Goeker M."/>
        </authorList>
    </citation>
    <scope>NUCLEOTIDE SEQUENCE [LARGE SCALE GENOMIC DNA]</scope>
    <source>
        <strain evidence="6 7">DSM 5900</strain>
    </source>
</reference>
<dbReference type="PIRSF" id="PIRSF019574">
    <property type="entry name" value="Periplasmic_polyamine_BP"/>
    <property type="match status" value="1"/>
</dbReference>
<dbReference type="OrthoDB" id="9769319at2"/>
<evidence type="ECO:0000256" key="4">
    <source>
        <dbReference type="ARBA" id="ARBA00022764"/>
    </source>
</evidence>
<evidence type="ECO:0000313" key="7">
    <source>
        <dbReference type="Proteomes" id="UP000278222"/>
    </source>
</evidence>
<evidence type="ECO:0000313" key="6">
    <source>
        <dbReference type="EMBL" id="ROQ01759.1"/>
    </source>
</evidence>
<evidence type="ECO:0000256" key="2">
    <source>
        <dbReference type="ARBA" id="ARBA00022448"/>
    </source>
</evidence>
<dbReference type="GO" id="GO:0019808">
    <property type="term" value="F:polyamine binding"/>
    <property type="evidence" value="ECO:0007669"/>
    <property type="project" value="InterPro"/>
</dbReference>
<dbReference type="EMBL" id="RJKX01000011">
    <property type="protein sequence ID" value="ROQ01759.1"/>
    <property type="molecule type" value="Genomic_DNA"/>
</dbReference>
<dbReference type="GO" id="GO:0042597">
    <property type="term" value="C:periplasmic space"/>
    <property type="evidence" value="ECO:0007669"/>
    <property type="project" value="UniProtKB-SubCell"/>
</dbReference>
<organism evidence="6 7">
    <name type="scientific">Stella humosa</name>
    <dbReference type="NCBI Taxonomy" id="94"/>
    <lineage>
        <taxon>Bacteria</taxon>
        <taxon>Pseudomonadati</taxon>
        <taxon>Pseudomonadota</taxon>
        <taxon>Alphaproteobacteria</taxon>
        <taxon>Rhodospirillales</taxon>
        <taxon>Stellaceae</taxon>
        <taxon>Stella</taxon>
    </lineage>
</organism>